<comment type="caution">
    <text evidence="1">The sequence shown here is derived from an EMBL/GenBank/DDBJ whole genome shotgun (WGS) entry which is preliminary data.</text>
</comment>
<evidence type="ECO:0000313" key="1">
    <source>
        <dbReference type="EMBL" id="TGD42239.1"/>
    </source>
</evidence>
<reference evidence="1 2" key="1">
    <citation type="submission" date="2018-11" db="EMBL/GenBank/DDBJ databases">
        <title>Tabrizicola sp. isolated from sediment of alpine lake.</title>
        <authorList>
            <person name="Liu Z."/>
        </authorList>
    </citation>
    <scope>NUCLEOTIDE SEQUENCE [LARGE SCALE GENOMIC DNA]</scope>
    <source>
        <strain evidence="1 2">DRYC-M-16</strain>
    </source>
</reference>
<gene>
    <name evidence="1" type="ORF">EEB11_14825</name>
</gene>
<organism evidence="1 2">
    <name type="scientific">Pseudotabrizicola sediminis</name>
    <dbReference type="NCBI Taxonomy" id="2486418"/>
    <lineage>
        <taxon>Bacteria</taxon>
        <taxon>Pseudomonadati</taxon>
        <taxon>Pseudomonadota</taxon>
        <taxon>Alphaproteobacteria</taxon>
        <taxon>Rhodobacterales</taxon>
        <taxon>Paracoccaceae</taxon>
        <taxon>Pseudotabrizicola</taxon>
    </lineage>
</organism>
<dbReference type="EMBL" id="RPEM01000010">
    <property type="protein sequence ID" value="TGD42239.1"/>
    <property type="molecule type" value="Genomic_DNA"/>
</dbReference>
<dbReference type="Proteomes" id="UP000297741">
    <property type="component" value="Unassembled WGS sequence"/>
</dbReference>
<protein>
    <submittedName>
        <fullName evidence="1">Uncharacterized protein</fullName>
    </submittedName>
</protein>
<evidence type="ECO:0000313" key="2">
    <source>
        <dbReference type="Proteomes" id="UP000297741"/>
    </source>
</evidence>
<proteinExistence type="predicted"/>
<keyword evidence="2" id="KW-1185">Reference proteome</keyword>
<sequence length="100" mass="11126">MQGVVIWYCRREFRAIIWCEDSKELGIATGATAWGNPMLDVQVGDVVAFRAEQRGTDRLCRDLHVVQRQAAPSLPATMMANAQTRPISGNPLLHLCSSRD</sequence>
<accession>A0ABY2KIQ2</accession>
<name>A0ABY2KIQ2_9RHOB</name>